<evidence type="ECO:0000256" key="2">
    <source>
        <dbReference type="ARBA" id="ARBA00023163"/>
    </source>
</evidence>
<proteinExistence type="predicted"/>
<dbReference type="Proteomes" id="UP000014148">
    <property type="component" value="Unassembled WGS sequence"/>
</dbReference>
<dbReference type="Pfam" id="PF25583">
    <property type="entry name" value="WCX"/>
    <property type="match status" value="1"/>
</dbReference>
<feature type="domain" description="HTH deoR-type" evidence="3">
    <location>
        <begin position="2"/>
        <end position="68"/>
    </location>
</feature>
<dbReference type="AlphaFoldDB" id="R2PEQ2"/>
<dbReference type="SUPFAM" id="SSF46785">
    <property type="entry name" value="Winged helix' DNA-binding domain"/>
    <property type="match status" value="1"/>
</dbReference>
<keyword evidence="7" id="KW-1185">Reference proteome</keyword>
<evidence type="ECO:0000313" key="5">
    <source>
        <dbReference type="EMBL" id="EOT70653.1"/>
    </source>
</evidence>
<gene>
    <name evidence="5" type="ORF">I585_00164</name>
    <name evidence="4" type="ORF">UAI_00232</name>
</gene>
<dbReference type="PANTHER" id="PTHR34580">
    <property type="match status" value="1"/>
</dbReference>
<dbReference type="Pfam" id="PF13280">
    <property type="entry name" value="WYL"/>
    <property type="match status" value="1"/>
</dbReference>
<dbReference type="STRING" id="71451.RV07_GL003730"/>
<name>R2PEQ2_9ENTE</name>
<dbReference type="Pfam" id="PF08279">
    <property type="entry name" value="HTH_11"/>
    <property type="match status" value="1"/>
</dbReference>
<dbReference type="PROSITE" id="PS51000">
    <property type="entry name" value="HTH_DEOR_2"/>
    <property type="match status" value="1"/>
</dbReference>
<dbReference type="eggNOG" id="COG2378">
    <property type="taxonomic scope" value="Bacteria"/>
</dbReference>
<dbReference type="InterPro" id="IPR013196">
    <property type="entry name" value="HTH_11"/>
</dbReference>
<evidence type="ECO:0000256" key="1">
    <source>
        <dbReference type="ARBA" id="ARBA00023015"/>
    </source>
</evidence>
<dbReference type="InterPro" id="IPR051534">
    <property type="entry name" value="CBASS_pafABC_assoc_protein"/>
</dbReference>
<keyword evidence="2" id="KW-0804">Transcription</keyword>
<dbReference type="InterPro" id="IPR026881">
    <property type="entry name" value="WYL_dom"/>
</dbReference>
<reference evidence="4 6" key="1">
    <citation type="submission" date="2013-02" db="EMBL/GenBank/DDBJ databases">
        <title>The Genome Sequence of Enterococcus malodoratus ATCC_43197.</title>
        <authorList>
            <consortium name="The Broad Institute Genome Sequencing Platform"/>
            <consortium name="The Broad Institute Genome Sequencing Center for Infectious Disease"/>
            <person name="Earl A.M."/>
            <person name="Gilmore M.S."/>
            <person name="Lebreton F."/>
            <person name="Walker B."/>
            <person name="Young S.K."/>
            <person name="Zeng Q."/>
            <person name="Gargeya S."/>
            <person name="Fitzgerald M."/>
            <person name="Haas B."/>
            <person name="Abouelleil A."/>
            <person name="Alvarado L."/>
            <person name="Arachchi H.M."/>
            <person name="Berlin A.M."/>
            <person name="Chapman S.B."/>
            <person name="Dewar J."/>
            <person name="Goldberg J."/>
            <person name="Griggs A."/>
            <person name="Gujja S."/>
            <person name="Hansen M."/>
            <person name="Howarth C."/>
            <person name="Imamovic A."/>
            <person name="Larimer J."/>
            <person name="McCowan C."/>
            <person name="Murphy C."/>
            <person name="Neiman D."/>
            <person name="Pearson M."/>
            <person name="Priest M."/>
            <person name="Roberts A."/>
            <person name="Saif S."/>
            <person name="Shea T."/>
            <person name="Sisk P."/>
            <person name="Sykes S."/>
            <person name="Wortman J."/>
            <person name="Nusbaum C."/>
            <person name="Birren B."/>
        </authorList>
    </citation>
    <scope>NUCLEOTIDE SEQUENCE [LARGE SCALE GENOMIC DNA]</scope>
    <source>
        <strain evidence="4 6">ATCC 43197</strain>
    </source>
</reference>
<dbReference type="Proteomes" id="UP000013783">
    <property type="component" value="Unassembled WGS sequence"/>
</dbReference>
<sequence length="301" mass="35321">MQIERLVRMIFYIVSREQVTAKELADYFNVSTRTIYRDITTLTLSGIPITSKKGTGGGISLMDGYALNKSFLTTEEQVQVYQGLQILQASNYPDAEQALTKIDALFNQSLSDDWLEIDFSYWGSSEEEKITISDLRRALTKKHVLTFEYFNSELQQSERKVDPLRLIFKSHAWYIVGYCHHNHAVRVFRLSRMKRINVLSESFERSLPKDFSLADSTYEVNYSTFKLLFLPEMSYRLFDEFQEQQVERCPNGNYLVTVQYPLNEWTYHRLLSFGPYVEILEPAEARKELKRRALKIAQKYD</sequence>
<dbReference type="InterPro" id="IPR036388">
    <property type="entry name" value="WH-like_DNA-bd_sf"/>
</dbReference>
<dbReference type="PATRIC" id="fig|1158601.3.peg.216"/>
<dbReference type="PROSITE" id="PS52050">
    <property type="entry name" value="WYL"/>
    <property type="match status" value="1"/>
</dbReference>
<dbReference type="InterPro" id="IPR057727">
    <property type="entry name" value="WCX_dom"/>
</dbReference>
<keyword evidence="1" id="KW-0805">Transcription regulation</keyword>
<dbReference type="OrthoDB" id="9815009at2"/>
<dbReference type="GO" id="GO:0003700">
    <property type="term" value="F:DNA-binding transcription factor activity"/>
    <property type="evidence" value="ECO:0007669"/>
    <property type="project" value="InterPro"/>
</dbReference>
<organism evidence="4 6">
    <name type="scientific">Enterococcus malodoratus ATCC 43197</name>
    <dbReference type="NCBI Taxonomy" id="1158601"/>
    <lineage>
        <taxon>Bacteria</taxon>
        <taxon>Bacillati</taxon>
        <taxon>Bacillota</taxon>
        <taxon>Bacilli</taxon>
        <taxon>Lactobacillales</taxon>
        <taxon>Enterococcaceae</taxon>
        <taxon>Enterococcus</taxon>
    </lineage>
</organism>
<reference evidence="5 7" key="2">
    <citation type="submission" date="2013-03" db="EMBL/GenBank/DDBJ databases">
        <title>The Genome Sequence of Enterococcus malodoratus ATCC_43197 (PacBio/Illumina hybrid assembly).</title>
        <authorList>
            <consortium name="The Broad Institute Genomics Platform"/>
            <consortium name="The Broad Institute Genome Sequencing Center for Infectious Disease"/>
            <person name="Earl A."/>
            <person name="Russ C."/>
            <person name="Gilmore M."/>
            <person name="Surin D."/>
            <person name="Walker B."/>
            <person name="Young S."/>
            <person name="Zeng Q."/>
            <person name="Gargeya S."/>
            <person name="Fitzgerald M."/>
            <person name="Haas B."/>
            <person name="Abouelleil A."/>
            <person name="Allen A.W."/>
            <person name="Alvarado L."/>
            <person name="Arachchi H.M."/>
            <person name="Berlin A.M."/>
            <person name="Chapman S.B."/>
            <person name="Gainer-Dewar J."/>
            <person name="Goldberg J."/>
            <person name="Griggs A."/>
            <person name="Gujja S."/>
            <person name="Hansen M."/>
            <person name="Howarth C."/>
            <person name="Imamovic A."/>
            <person name="Ireland A."/>
            <person name="Larimer J."/>
            <person name="McCowan C."/>
            <person name="Murphy C."/>
            <person name="Pearson M."/>
            <person name="Poon T.W."/>
            <person name="Priest M."/>
            <person name="Roberts A."/>
            <person name="Saif S."/>
            <person name="Shea T."/>
            <person name="Sisk P."/>
            <person name="Sykes S."/>
            <person name="Wortman J."/>
            <person name="Nusbaum C."/>
            <person name="Birren B."/>
        </authorList>
    </citation>
    <scope>NUCLEOTIDE SEQUENCE [LARGE SCALE GENOMIC DNA]</scope>
    <source>
        <strain evidence="5 7">ATCC 43197</strain>
    </source>
</reference>
<dbReference type="GeneID" id="79785515"/>
<protein>
    <recommendedName>
        <fullName evidence="3">HTH deoR-type domain-containing protein</fullName>
    </recommendedName>
</protein>
<dbReference type="InterPro" id="IPR028349">
    <property type="entry name" value="PafC-like"/>
</dbReference>
<dbReference type="PANTHER" id="PTHR34580:SF1">
    <property type="entry name" value="PROTEIN PAFC"/>
    <property type="match status" value="1"/>
</dbReference>
<dbReference type="PIRSF" id="PIRSF016838">
    <property type="entry name" value="PafC"/>
    <property type="match status" value="1"/>
</dbReference>
<evidence type="ECO:0000313" key="4">
    <source>
        <dbReference type="EMBL" id="EOH82837.1"/>
    </source>
</evidence>
<comment type="caution">
    <text evidence="4">The sequence shown here is derived from an EMBL/GenBank/DDBJ whole genome shotgun (WGS) entry which is preliminary data.</text>
</comment>
<evidence type="ECO:0000313" key="6">
    <source>
        <dbReference type="Proteomes" id="UP000013783"/>
    </source>
</evidence>
<dbReference type="InterPro" id="IPR036390">
    <property type="entry name" value="WH_DNA-bd_sf"/>
</dbReference>
<evidence type="ECO:0000259" key="3">
    <source>
        <dbReference type="PROSITE" id="PS51000"/>
    </source>
</evidence>
<evidence type="ECO:0000313" key="7">
    <source>
        <dbReference type="Proteomes" id="UP000014148"/>
    </source>
</evidence>
<accession>R2PEQ2</accession>
<dbReference type="EMBL" id="ASWA01000001">
    <property type="protein sequence ID" value="EOT70653.1"/>
    <property type="molecule type" value="Genomic_DNA"/>
</dbReference>
<dbReference type="Gene3D" id="1.10.10.10">
    <property type="entry name" value="Winged helix-like DNA-binding domain superfamily/Winged helix DNA-binding domain"/>
    <property type="match status" value="1"/>
</dbReference>
<dbReference type="RefSeq" id="WP_010739128.1">
    <property type="nucleotide sequence ID" value="NZ_KB946249.1"/>
</dbReference>
<dbReference type="EMBL" id="AJAK01000004">
    <property type="protein sequence ID" value="EOH82837.1"/>
    <property type="molecule type" value="Genomic_DNA"/>
</dbReference>
<dbReference type="InterPro" id="IPR001034">
    <property type="entry name" value="DeoR_HTH"/>
</dbReference>